<dbReference type="EMBL" id="BMNG01000001">
    <property type="protein sequence ID" value="GGO34797.1"/>
    <property type="molecule type" value="Genomic_DNA"/>
</dbReference>
<protein>
    <recommendedName>
        <fullName evidence="4">ATP-binding protein</fullName>
    </recommendedName>
</protein>
<feature type="compositionally biased region" description="Basic and acidic residues" evidence="1">
    <location>
        <begin position="8"/>
        <end position="22"/>
    </location>
</feature>
<dbReference type="Proteomes" id="UP000656881">
    <property type="component" value="Unassembled WGS sequence"/>
</dbReference>
<organism evidence="2 3">
    <name type="scientific">Streptomyces lasiicapitis</name>
    <dbReference type="NCBI Taxonomy" id="1923961"/>
    <lineage>
        <taxon>Bacteria</taxon>
        <taxon>Bacillati</taxon>
        <taxon>Actinomycetota</taxon>
        <taxon>Actinomycetes</taxon>
        <taxon>Kitasatosporales</taxon>
        <taxon>Streptomycetaceae</taxon>
        <taxon>Streptomyces</taxon>
    </lineage>
</organism>
<dbReference type="InterPro" id="IPR036890">
    <property type="entry name" value="HATPase_C_sf"/>
</dbReference>
<reference evidence="3" key="1">
    <citation type="journal article" date="2019" name="Int. J. Syst. Evol. Microbiol.">
        <title>The Global Catalogue of Microorganisms (GCM) 10K type strain sequencing project: providing services to taxonomists for standard genome sequencing and annotation.</title>
        <authorList>
            <consortium name="The Broad Institute Genomics Platform"/>
            <consortium name="The Broad Institute Genome Sequencing Center for Infectious Disease"/>
            <person name="Wu L."/>
            <person name="Ma J."/>
        </authorList>
    </citation>
    <scope>NUCLEOTIDE SEQUENCE [LARGE SCALE GENOMIC DNA]</scope>
    <source>
        <strain evidence="3">CGMCC 4.7349</strain>
    </source>
</reference>
<sequence length="185" mass="19741">MQVVDRLAGPRERTRRERNDQHVTRTICPTRRAHSAPAPDDLAYSLTFPSALTSPAIARVATRTVLTAHGLAALADPATQAVAELTATACQFTATSDVYLSLRYRDGALRLIAYDDHPRHTHPRLAAACDARRRAAPYSPGGGSLGGRPVRIRPCSAVRLPVTPCRTTPHATPNPPAAPCSAGDP</sequence>
<feature type="region of interest" description="Disordered" evidence="1">
    <location>
        <begin position="164"/>
        <end position="185"/>
    </location>
</feature>
<comment type="caution">
    <text evidence="2">The sequence shown here is derived from an EMBL/GenBank/DDBJ whole genome shotgun (WGS) entry which is preliminary data.</text>
</comment>
<evidence type="ECO:0000313" key="3">
    <source>
        <dbReference type="Proteomes" id="UP000656881"/>
    </source>
</evidence>
<accession>A0ABQ2LI53</accession>
<feature type="region of interest" description="Disordered" evidence="1">
    <location>
        <begin position="1"/>
        <end position="22"/>
    </location>
</feature>
<name>A0ABQ2LI53_9ACTN</name>
<proteinExistence type="predicted"/>
<evidence type="ECO:0008006" key="4">
    <source>
        <dbReference type="Google" id="ProtNLM"/>
    </source>
</evidence>
<gene>
    <name evidence="2" type="ORF">GCM10012286_04450</name>
</gene>
<dbReference type="Gene3D" id="3.30.565.10">
    <property type="entry name" value="Histidine kinase-like ATPase, C-terminal domain"/>
    <property type="match status" value="1"/>
</dbReference>
<evidence type="ECO:0000313" key="2">
    <source>
        <dbReference type="EMBL" id="GGO34797.1"/>
    </source>
</evidence>
<evidence type="ECO:0000256" key="1">
    <source>
        <dbReference type="SAM" id="MobiDB-lite"/>
    </source>
</evidence>
<keyword evidence="3" id="KW-1185">Reference proteome</keyword>